<dbReference type="Proteomes" id="UP000176493">
    <property type="component" value="Unassembled WGS sequence"/>
</dbReference>
<proteinExistence type="predicted"/>
<organism evidence="1 2">
    <name type="scientific">Candidatus Taylorbacteria bacterium RIFCSPHIGHO2_02_49_25</name>
    <dbReference type="NCBI Taxonomy" id="1802305"/>
    <lineage>
        <taxon>Bacteria</taxon>
        <taxon>Candidatus Tayloriibacteriota</taxon>
    </lineage>
</organism>
<dbReference type="AlphaFoldDB" id="A0A1G2MJ78"/>
<gene>
    <name evidence="1" type="ORF">A2W52_00425</name>
</gene>
<evidence type="ECO:0000313" key="1">
    <source>
        <dbReference type="EMBL" id="OHA23061.1"/>
    </source>
</evidence>
<dbReference type="EMBL" id="MHRJ01000016">
    <property type="protein sequence ID" value="OHA23061.1"/>
    <property type="molecule type" value="Genomic_DNA"/>
</dbReference>
<sequence length="59" mass="7130">MNQTTRTKTIELATRPQELLMPRRAKLPESFLKAAGIIRDRKQRLDLERHARKMRSEWR</sequence>
<reference evidence="1 2" key="1">
    <citation type="journal article" date="2016" name="Nat. Commun.">
        <title>Thousands of microbial genomes shed light on interconnected biogeochemical processes in an aquifer system.</title>
        <authorList>
            <person name="Anantharaman K."/>
            <person name="Brown C.T."/>
            <person name="Hug L.A."/>
            <person name="Sharon I."/>
            <person name="Castelle C.J."/>
            <person name="Probst A.J."/>
            <person name="Thomas B.C."/>
            <person name="Singh A."/>
            <person name="Wilkins M.J."/>
            <person name="Karaoz U."/>
            <person name="Brodie E.L."/>
            <person name="Williams K.H."/>
            <person name="Hubbard S.S."/>
            <person name="Banfield J.F."/>
        </authorList>
    </citation>
    <scope>NUCLEOTIDE SEQUENCE [LARGE SCALE GENOMIC DNA]</scope>
</reference>
<comment type="caution">
    <text evidence="1">The sequence shown here is derived from an EMBL/GenBank/DDBJ whole genome shotgun (WGS) entry which is preliminary data.</text>
</comment>
<accession>A0A1G2MJ78</accession>
<protein>
    <submittedName>
        <fullName evidence="1">Uncharacterized protein</fullName>
    </submittedName>
</protein>
<evidence type="ECO:0000313" key="2">
    <source>
        <dbReference type="Proteomes" id="UP000176493"/>
    </source>
</evidence>
<name>A0A1G2MJ78_9BACT</name>